<dbReference type="InterPro" id="IPR038728">
    <property type="entry name" value="YkvI-like"/>
</dbReference>
<evidence type="ECO:0008006" key="3">
    <source>
        <dbReference type="Google" id="ProtNLM"/>
    </source>
</evidence>
<comment type="caution">
    <text evidence="2">The sequence shown here is derived from an EMBL/GenBank/DDBJ whole genome shotgun (WGS) entry which is preliminary data.</text>
</comment>
<dbReference type="EMBL" id="VSSQ01026341">
    <property type="protein sequence ID" value="MPM75004.1"/>
    <property type="molecule type" value="Genomic_DNA"/>
</dbReference>
<reference evidence="2" key="1">
    <citation type="submission" date="2019-08" db="EMBL/GenBank/DDBJ databases">
        <authorList>
            <person name="Kucharzyk K."/>
            <person name="Murdoch R.W."/>
            <person name="Higgins S."/>
            <person name="Loffler F."/>
        </authorList>
    </citation>
    <scope>NUCLEOTIDE SEQUENCE</scope>
</reference>
<gene>
    <name evidence="2" type="ORF">SDC9_121995</name>
</gene>
<dbReference type="PANTHER" id="PTHR37814:SF1">
    <property type="entry name" value="MEMBRANE PROTEIN"/>
    <property type="match status" value="1"/>
</dbReference>
<feature type="transmembrane region" description="Helical" evidence="1">
    <location>
        <begin position="38"/>
        <end position="58"/>
    </location>
</feature>
<keyword evidence="1" id="KW-0472">Membrane</keyword>
<evidence type="ECO:0000313" key="2">
    <source>
        <dbReference type="EMBL" id="MPM75004.1"/>
    </source>
</evidence>
<protein>
    <recommendedName>
        <fullName evidence="3">Membrane protein YkvI</fullName>
    </recommendedName>
</protein>
<keyword evidence="1" id="KW-0812">Transmembrane</keyword>
<feature type="transmembrane region" description="Helical" evidence="1">
    <location>
        <begin position="202"/>
        <end position="226"/>
    </location>
</feature>
<feature type="transmembrane region" description="Helical" evidence="1">
    <location>
        <begin position="78"/>
        <end position="102"/>
    </location>
</feature>
<evidence type="ECO:0000256" key="1">
    <source>
        <dbReference type="SAM" id="Phobius"/>
    </source>
</evidence>
<keyword evidence="1" id="KW-1133">Transmembrane helix</keyword>
<dbReference type="PANTHER" id="PTHR37814">
    <property type="entry name" value="CONSERVED MEMBRANE PROTEIN"/>
    <property type="match status" value="1"/>
</dbReference>
<feature type="transmembrane region" description="Helical" evidence="1">
    <location>
        <begin position="170"/>
        <end position="190"/>
    </location>
</feature>
<accession>A0A645CDJ4</accession>
<feature type="transmembrane region" description="Helical" evidence="1">
    <location>
        <begin position="108"/>
        <end position="131"/>
    </location>
</feature>
<feature type="transmembrane region" description="Helical" evidence="1">
    <location>
        <begin position="138"/>
        <end position="158"/>
    </location>
</feature>
<name>A0A645CDJ4_9ZZZZ</name>
<proteinExistence type="predicted"/>
<dbReference type="AlphaFoldDB" id="A0A645CDJ4"/>
<feature type="transmembrane region" description="Helical" evidence="1">
    <location>
        <begin position="309"/>
        <end position="329"/>
    </location>
</feature>
<feature type="transmembrane region" description="Helical" evidence="1">
    <location>
        <begin position="246"/>
        <end position="266"/>
    </location>
</feature>
<organism evidence="2">
    <name type="scientific">bioreactor metagenome</name>
    <dbReference type="NCBI Taxonomy" id="1076179"/>
    <lineage>
        <taxon>unclassified sequences</taxon>
        <taxon>metagenomes</taxon>
        <taxon>ecological metagenomes</taxon>
    </lineage>
</organism>
<sequence>MKSIKKACLFIGMVVGAGFASGREITDYFLVYGSKWTIGILFSGVLFFIYSTAVTSIINKNKINSFHDYLNLIMDTKFAFFTEWVSGLFFCMMFFAMVSAAGSAAREIFGINFWLGVFLMIAACAAVLAMGINAIENISVIIVPLLVIGIALIGAKSGTVTLNENTKTSVIMSSIIYVSYNTMTAASVIAEENKGTSRYDGIIMGLLCGVAMTFMGYFIGKTILYFGSVTINSELPFAAAAKKIGGIYNIAYAMVFITAVYTTAVCDGMAAIRCISDKLRISSKKSLILLIILAVMFSFVSFTDFVSKIYPVFGVAGILQLIYTIKFFIKPE</sequence>
<feature type="transmembrane region" description="Helical" evidence="1">
    <location>
        <begin position="287"/>
        <end position="303"/>
    </location>
</feature>